<dbReference type="GO" id="GO:0030288">
    <property type="term" value="C:outer membrane-bounded periplasmic space"/>
    <property type="evidence" value="ECO:0007669"/>
    <property type="project" value="InterPro"/>
</dbReference>
<evidence type="ECO:0000256" key="3">
    <source>
        <dbReference type="ARBA" id="ARBA00022448"/>
    </source>
</evidence>
<evidence type="ECO:0000256" key="1">
    <source>
        <dbReference type="ARBA" id="ARBA00004196"/>
    </source>
</evidence>
<comment type="caution">
    <text evidence="6">The sequence shown here is derived from an EMBL/GenBank/DDBJ whole genome shotgun (WGS) entry which is preliminary data.</text>
</comment>
<keyword evidence="7" id="KW-1185">Reference proteome</keyword>
<evidence type="ECO:0000313" key="6">
    <source>
        <dbReference type="EMBL" id="MBJ3777658.1"/>
    </source>
</evidence>
<dbReference type="PANTHER" id="PTHR33376:SF4">
    <property type="entry name" value="SIALIC ACID-BINDING PERIPLASMIC PROTEIN SIAP"/>
    <property type="match status" value="1"/>
</dbReference>
<dbReference type="NCBIfam" id="NF037995">
    <property type="entry name" value="TRAP_S1"/>
    <property type="match status" value="1"/>
</dbReference>
<dbReference type="Gene3D" id="3.40.190.170">
    <property type="entry name" value="Bacterial extracellular solute-binding protein, family 7"/>
    <property type="match status" value="1"/>
</dbReference>
<dbReference type="InterPro" id="IPR038404">
    <property type="entry name" value="TRAP_DctP_sf"/>
</dbReference>
<dbReference type="Pfam" id="PF03480">
    <property type="entry name" value="DctP"/>
    <property type="match status" value="1"/>
</dbReference>
<accession>A0A934MHH3</accession>
<sequence>MQKVISFVGLVAGASMLVTAANAADYTIRFHISTGPDQPATLAAERFAEAVEKRSDGRIDVNVYPSEQLGGEPDAMQNVRIGGIQLAFMSPGAIGNLLPDFLILNGPFLWEDWDTAKAVLNGPFGEEMFEKLRTQTGIRVLDPLWYWGWREMTADRPIRTVADLDGLKMRSPNIPIFVEMFRSLGANPTTVNFQEIYSALQQGVVDGEENPIPAIWSQRFYEVNPFISMTNHILQTNIIIANDMFFQSLPDDLKTIVQEEIVAAGKYNTELQMEAETALVEKIEAAGGTFVEDVDRAAFREATTTVYDSLADSWSDGLYARIQDAIAAAQAD</sequence>
<dbReference type="CDD" id="cd13603">
    <property type="entry name" value="PBP2_TRAP_Siap_TeaA_like"/>
    <property type="match status" value="1"/>
</dbReference>
<evidence type="ECO:0000256" key="4">
    <source>
        <dbReference type="ARBA" id="ARBA00022729"/>
    </source>
</evidence>
<comment type="subcellular location">
    <subcellularLocation>
        <location evidence="1">Cell envelope</location>
    </subcellularLocation>
</comment>
<evidence type="ECO:0000313" key="7">
    <source>
        <dbReference type="Proteomes" id="UP000609531"/>
    </source>
</evidence>
<dbReference type="EMBL" id="JAEKJA010000019">
    <property type="protein sequence ID" value="MBJ3777658.1"/>
    <property type="molecule type" value="Genomic_DNA"/>
</dbReference>
<proteinExistence type="inferred from homology"/>
<dbReference type="PIRSF" id="PIRSF006470">
    <property type="entry name" value="DctB"/>
    <property type="match status" value="1"/>
</dbReference>
<dbReference type="AlphaFoldDB" id="A0A934MHH3"/>
<evidence type="ECO:0000256" key="2">
    <source>
        <dbReference type="ARBA" id="ARBA00009023"/>
    </source>
</evidence>
<name>A0A934MHH3_9HYPH</name>
<dbReference type="Proteomes" id="UP000609531">
    <property type="component" value="Unassembled WGS sequence"/>
</dbReference>
<dbReference type="InterPro" id="IPR004682">
    <property type="entry name" value="TRAP_DctP"/>
</dbReference>
<gene>
    <name evidence="6" type="ORF">JCR33_18275</name>
</gene>
<evidence type="ECO:0000256" key="5">
    <source>
        <dbReference type="SAM" id="SignalP"/>
    </source>
</evidence>
<dbReference type="GO" id="GO:0055085">
    <property type="term" value="P:transmembrane transport"/>
    <property type="evidence" value="ECO:0007669"/>
    <property type="project" value="InterPro"/>
</dbReference>
<comment type="similarity">
    <text evidence="2">Belongs to the bacterial solute-binding protein 7 family.</text>
</comment>
<keyword evidence="4 5" id="KW-0732">Signal</keyword>
<reference evidence="6" key="1">
    <citation type="submission" date="2020-12" db="EMBL/GenBank/DDBJ databases">
        <title>Bacterial taxonomy.</title>
        <authorList>
            <person name="Pan X."/>
        </authorList>
    </citation>
    <scope>NUCLEOTIDE SEQUENCE</scope>
    <source>
        <strain evidence="6">B2012</strain>
    </source>
</reference>
<protein>
    <submittedName>
        <fullName evidence="6">TRAP transporter substrate-binding protein</fullName>
    </submittedName>
</protein>
<dbReference type="NCBIfam" id="TIGR00787">
    <property type="entry name" value="dctP"/>
    <property type="match status" value="1"/>
</dbReference>
<dbReference type="PANTHER" id="PTHR33376">
    <property type="match status" value="1"/>
</dbReference>
<keyword evidence="3" id="KW-0813">Transport</keyword>
<organism evidence="6 7">
    <name type="scientific">Acuticoccus mangrovi</name>
    <dbReference type="NCBI Taxonomy" id="2796142"/>
    <lineage>
        <taxon>Bacteria</taxon>
        <taxon>Pseudomonadati</taxon>
        <taxon>Pseudomonadota</taxon>
        <taxon>Alphaproteobacteria</taxon>
        <taxon>Hyphomicrobiales</taxon>
        <taxon>Amorphaceae</taxon>
        <taxon>Acuticoccus</taxon>
    </lineage>
</organism>
<dbReference type="InterPro" id="IPR018389">
    <property type="entry name" value="DctP_fam"/>
</dbReference>
<feature type="chain" id="PRO_5037896020" evidence="5">
    <location>
        <begin position="24"/>
        <end position="332"/>
    </location>
</feature>
<feature type="signal peptide" evidence="5">
    <location>
        <begin position="1"/>
        <end position="23"/>
    </location>
</feature>